<organism evidence="3 4">
    <name type="scientific">Perilla frutescens var. hirtella</name>
    <name type="common">Perilla citriodora</name>
    <name type="synonym">Perilla setoyensis</name>
    <dbReference type="NCBI Taxonomy" id="608512"/>
    <lineage>
        <taxon>Eukaryota</taxon>
        <taxon>Viridiplantae</taxon>
        <taxon>Streptophyta</taxon>
        <taxon>Embryophyta</taxon>
        <taxon>Tracheophyta</taxon>
        <taxon>Spermatophyta</taxon>
        <taxon>Magnoliopsida</taxon>
        <taxon>eudicotyledons</taxon>
        <taxon>Gunneridae</taxon>
        <taxon>Pentapetalae</taxon>
        <taxon>asterids</taxon>
        <taxon>lamiids</taxon>
        <taxon>Lamiales</taxon>
        <taxon>Lamiaceae</taxon>
        <taxon>Nepetoideae</taxon>
        <taxon>Elsholtzieae</taxon>
        <taxon>Perilla</taxon>
    </lineage>
</organism>
<feature type="region of interest" description="Disordered" evidence="1">
    <location>
        <begin position="27"/>
        <end position="90"/>
    </location>
</feature>
<feature type="compositionally biased region" description="Pro residues" evidence="1">
    <location>
        <begin position="77"/>
        <end position="89"/>
    </location>
</feature>
<feature type="signal peptide" evidence="2">
    <location>
        <begin position="1"/>
        <end position="25"/>
    </location>
</feature>
<gene>
    <name evidence="3" type="ORF">C2S53_011978</name>
</gene>
<keyword evidence="2" id="KW-0732">Signal</keyword>
<dbReference type="EMBL" id="SDAM02004199">
    <property type="protein sequence ID" value="KAH6820258.1"/>
    <property type="molecule type" value="Genomic_DNA"/>
</dbReference>
<evidence type="ECO:0000313" key="4">
    <source>
        <dbReference type="Proteomes" id="UP001190926"/>
    </source>
</evidence>
<comment type="caution">
    <text evidence="3">The sequence shown here is derived from an EMBL/GenBank/DDBJ whole genome shotgun (WGS) entry which is preliminary data.</text>
</comment>
<dbReference type="Proteomes" id="UP001190926">
    <property type="component" value="Unassembled WGS sequence"/>
</dbReference>
<evidence type="ECO:0000256" key="1">
    <source>
        <dbReference type="SAM" id="MobiDB-lite"/>
    </source>
</evidence>
<evidence type="ECO:0000313" key="3">
    <source>
        <dbReference type="EMBL" id="KAH6820258.1"/>
    </source>
</evidence>
<evidence type="ECO:0000256" key="2">
    <source>
        <dbReference type="SAM" id="SignalP"/>
    </source>
</evidence>
<accession>A0AAD4IRL2</accession>
<name>A0AAD4IRL2_PERFH</name>
<reference evidence="3 4" key="1">
    <citation type="journal article" date="2021" name="Nat. Commun.">
        <title>Incipient diploidization of the medicinal plant Perilla within 10,000 years.</title>
        <authorList>
            <person name="Zhang Y."/>
            <person name="Shen Q."/>
            <person name="Leng L."/>
            <person name="Zhang D."/>
            <person name="Chen S."/>
            <person name="Shi Y."/>
            <person name="Ning Z."/>
            <person name="Chen S."/>
        </authorList>
    </citation>
    <scope>NUCLEOTIDE SEQUENCE [LARGE SCALE GENOMIC DNA]</scope>
    <source>
        <strain evidence="4">cv. PC099</strain>
    </source>
</reference>
<proteinExistence type="predicted"/>
<sequence>MESHSSCRLLLLFLGLAISIGGARSRLGPDVSLTPEPSASRLVPDVSPTPEPSASRLVPDVSPTPEPSASRLVPDISPIPEPAATPSPFPSEDIPLEAIGLFVLSDAPAESFVVNEAAALVASSANQPSPAESSPVHEAAMLVAGLDAPSENQQMPAESFAVNEAAMLVAALSTPTAKELVDDVDADAVLDSLDENNTLNTLPITSS</sequence>
<keyword evidence="4" id="KW-1185">Reference proteome</keyword>
<feature type="chain" id="PRO_5041997087" evidence="2">
    <location>
        <begin position="26"/>
        <end position="207"/>
    </location>
</feature>
<protein>
    <submittedName>
        <fullName evidence="3">Uncharacterized protein</fullName>
    </submittedName>
</protein>
<dbReference type="AlphaFoldDB" id="A0AAD4IRL2"/>